<protein>
    <submittedName>
        <fullName evidence="1">Uncharacterized protein DUF4374</fullName>
    </submittedName>
</protein>
<sequence length="410" mass="43569">MRSLYYLPALVLLLAVTGCYKPKSFPRATAGNYIVALRTNGPSGTSDYLLTVDGIDNDSTVISAAGNGIEQLGWCYFSATANAAFSFNYGSPNIGTAYGISGSNGLTEKGSFSFDRMDCFATADASSLIAIGAPWGGGSYDCEIHVVDDISVGIVKRKISPLYRMSANDTLNKWPSSIVVNDGKMYVSFYPLEGVSWETAETDTAFVSIYTYPGLDSLTTIKDTRTGPIGYYGNPVSMVKAENGDIYTISPNSYAAGYTQVTKPSGILRIRNGQLQFDDSYFFDVEAATGGGKLLSAHYAGNGLLVGQMVIPGEDTQTNLWGALTPTTPICKLVVVDVYNKTVTDVSGVPLHGGQFSTPAFVEEGLVYFSITSTVAGEARVYVVDPVTATAKKGAKIEGVELPGIFKVAK</sequence>
<name>A0A562TGR0_CHIJA</name>
<dbReference type="Proteomes" id="UP000316778">
    <property type="component" value="Unassembled WGS sequence"/>
</dbReference>
<dbReference type="Pfam" id="PF14298">
    <property type="entry name" value="DUF4374"/>
    <property type="match status" value="1"/>
</dbReference>
<proteinExistence type="predicted"/>
<dbReference type="AlphaFoldDB" id="A0A562TGR0"/>
<reference evidence="1 2" key="1">
    <citation type="journal article" date="2013" name="Stand. Genomic Sci.">
        <title>Genomic Encyclopedia of Type Strains, Phase I: The one thousand microbial genomes (KMG-I) project.</title>
        <authorList>
            <person name="Kyrpides N.C."/>
            <person name="Woyke T."/>
            <person name="Eisen J.A."/>
            <person name="Garrity G."/>
            <person name="Lilburn T.G."/>
            <person name="Beck B.J."/>
            <person name="Whitman W.B."/>
            <person name="Hugenholtz P."/>
            <person name="Klenk H.P."/>
        </authorList>
    </citation>
    <scope>NUCLEOTIDE SEQUENCE [LARGE SCALE GENOMIC DNA]</scope>
    <source>
        <strain evidence="1 2">DSM 13484</strain>
    </source>
</reference>
<evidence type="ECO:0000313" key="2">
    <source>
        <dbReference type="Proteomes" id="UP000316778"/>
    </source>
</evidence>
<accession>A0A562TGR0</accession>
<dbReference type="EMBL" id="VLLG01000002">
    <property type="protein sequence ID" value="TWI92368.1"/>
    <property type="molecule type" value="Genomic_DNA"/>
</dbReference>
<dbReference type="OrthoDB" id="738440at2"/>
<comment type="caution">
    <text evidence="1">The sequence shown here is derived from an EMBL/GenBank/DDBJ whole genome shotgun (WGS) entry which is preliminary data.</text>
</comment>
<dbReference type="PROSITE" id="PS51257">
    <property type="entry name" value="PROKAR_LIPOPROTEIN"/>
    <property type="match status" value="1"/>
</dbReference>
<keyword evidence="2" id="KW-1185">Reference proteome</keyword>
<evidence type="ECO:0000313" key="1">
    <source>
        <dbReference type="EMBL" id="TWI92368.1"/>
    </source>
</evidence>
<gene>
    <name evidence="1" type="ORF">LX66_1755</name>
</gene>
<dbReference type="RefSeq" id="WP_145711839.1">
    <property type="nucleotide sequence ID" value="NZ_BAAAFY010000001.1"/>
</dbReference>
<dbReference type="InterPro" id="IPR025401">
    <property type="entry name" value="DUF4374"/>
</dbReference>
<organism evidence="1 2">
    <name type="scientific">Chitinophaga japonensis</name>
    <name type="common">Flexibacter japonensis</name>
    <dbReference type="NCBI Taxonomy" id="104662"/>
    <lineage>
        <taxon>Bacteria</taxon>
        <taxon>Pseudomonadati</taxon>
        <taxon>Bacteroidota</taxon>
        <taxon>Chitinophagia</taxon>
        <taxon>Chitinophagales</taxon>
        <taxon>Chitinophagaceae</taxon>
        <taxon>Chitinophaga</taxon>
    </lineage>
</organism>